<protein>
    <submittedName>
        <fullName evidence="2">Transcriptional regulator</fullName>
    </submittedName>
</protein>
<dbReference type="Gene3D" id="1.10.260.40">
    <property type="entry name" value="lambda repressor-like DNA-binding domains"/>
    <property type="match status" value="1"/>
</dbReference>
<dbReference type="SMART" id="SM00530">
    <property type="entry name" value="HTH_XRE"/>
    <property type="match status" value="1"/>
</dbReference>
<keyword evidence="3" id="KW-1185">Reference proteome</keyword>
<dbReference type="Pfam" id="PF17765">
    <property type="entry name" value="MLTR_LBD"/>
    <property type="match status" value="1"/>
</dbReference>
<dbReference type="CDD" id="cd00093">
    <property type="entry name" value="HTH_XRE"/>
    <property type="match status" value="1"/>
</dbReference>
<proteinExistence type="predicted"/>
<evidence type="ECO:0000259" key="1">
    <source>
        <dbReference type="PROSITE" id="PS50943"/>
    </source>
</evidence>
<dbReference type="AlphaFoldDB" id="A0A8J3YLT7"/>
<feature type="domain" description="HTH cro/C1-type" evidence="1">
    <location>
        <begin position="35"/>
        <end position="82"/>
    </location>
</feature>
<dbReference type="PANTHER" id="PTHR35010:SF2">
    <property type="entry name" value="BLL4672 PROTEIN"/>
    <property type="match status" value="1"/>
</dbReference>
<dbReference type="PROSITE" id="PS50943">
    <property type="entry name" value="HTH_CROC1"/>
    <property type="match status" value="1"/>
</dbReference>
<dbReference type="PANTHER" id="PTHR35010">
    <property type="entry name" value="BLL4672 PROTEIN-RELATED"/>
    <property type="match status" value="1"/>
</dbReference>
<comment type="caution">
    <text evidence="2">The sequence shown here is derived from an EMBL/GenBank/DDBJ whole genome shotgun (WGS) entry which is preliminary data.</text>
</comment>
<name>A0A8J3YLT7_9ACTN</name>
<dbReference type="SUPFAM" id="SSF47413">
    <property type="entry name" value="lambda repressor-like DNA-binding domains"/>
    <property type="match status" value="1"/>
</dbReference>
<organism evidence="2 3">
    <name type="scientific">Virgisporangium aliadipatigenens</name>
    <dbReference type="NCBI Taxonomy" id="741659"/>
    <lineage>
        <taxon>Bacteria</taxon>
        <taxon>Bacillati</taxon>
        <taxon>Actinomycetota</taxon>
        <taxon>Actinomycetes</taxon>
        <taxon>Micromonosporales</taxon>
        <taxon>Micromonosporaceae</taxon>
        <taxon>Virgisporangium</taxon>
    </lineage>
</organism>
<evidence type="ECO:0000313" key="2">
    <source>
        <dbReference type="EMBL" id="GIJ46245.1"/>
    </source>
</evidence>
<dbReference type="GO" id="GO:0003677">
    <property type="term" value="F:DNA binding"/>
    <property type="evidence" value="ECO:0007669"/>
    <property type="project" value="InterPro"/>
</dbReference>
<reference evidence="2" key="1">
    <citation type="submission" date="2021-01" db="EMBL/GenBank/DDBJ databases">
        <title>Whole genome shotgun sequence of Virgisporangium aliadipatigenens NBRC 105644.</title>
        <authorList>
            <person name="Komaki H."/>
            <person name="Tamura T."/>
        </authorList>
    </citation>
    <scope>NUCLEOTIDE SEQUENCE</scope>
    <source>
        <strain evidence="2">NBRC 105644</strain>
    </source>
</reference>
<dbReference type="Proteomes" id="UP000619260">
    <property type="component" value="Unassembled WGS sequence"/>
</dbReference>
<accession>A0A8J3YLT7</accession>
<dbReference type="InterPro" id="IPR001387">
    <property type="entry name" value="Cro/C1-type_HTH"/>
</dbReference>
<dbReference type="InterPro" id="IPR010982">
    <property type="entry name" value="Lambda_DNA-bd_dom_sf"/>
</dbReference>
<dbReference type="Pfam" id="PF13560">
    <property type="entry name" value="HTH_31"/>
    <property type="match status" value="1"/>
</dbReference>
<dbReference type="InterPro" id="IPR041413">
    <property type="entry name" value="MLTR_LBD"/>
</dbReference>
<dbReference type="RefSeq" id="WP_203899759.1">
    <property type="nucleotide sequence ID" value="NZ_BOPF01000009.1"/>
</dbReference>
<dbReference type="EMBL" id="BOPF01000009">
    <property type="protein sequence ID" value="GIJ46245.1"/>
    <property type="molecule type" value="Genomic_DNA"/>
</dbReference>
<gene>
    <name evidence="2" type="ORF">Val02_31310</name>
</gene>
<dbReference type="Gene3D" id="3.30.450.180">
    <property type="match status" value="1"/>
</dbReference>
<sequence length="269" mass="29866">MREDNRLGEYLKARRARVTPEAVGLPGTARRRVSGLRRAELAALAGVSEQYLVRLEQGRDRHPSPQVLGALARALRLDDDGAAHLRRLADPQPAPGTPEVPADGLQELLDAWDVPAYARGRHFDVLASNELARRLVPAHAPGRNLVRDVFLDPRAREWYVDWPAVAAHTVGALRAAALDEPSLRELVEALVRESPTFRELWARHDVRPTRDETKLFRHPVAGVFALRRHVLQVAGTHGQVIIAYRAGDGPAADALERIRRTGDQSAIDW</sequence>
<evidence type="ECO:0000313" key="3">
    <source>
        <dbReference type="Proteomes" id="UP000619260"/>
    </source>
</evidence>